<proteinExistence type="predicted"/>
<sequence>MDKVGPNGYTDCPRRKFLCNDPVYYQYMSYQCPKSCSRCWFANRSNVMEQYGRC</sequence>
<dbReference type="Proteomes" id="UP000274131">
    <property type="component" value="Unassembled WGS sequence"/>
</dbReference>
<reference evidence="2 3" key="2">
    <citation type="submission" date="2018-10" db="EMBL/GenBank/DDBJ databases">
        <authorList>
            <consortium name="Pathogen Informatics"/>
        </authorList>
    </citation>
    <scope>NUCLEOTIDE SEQUENCE [LARGE SCALE GENOMIC DNA]</scope>
</reference>
<dbReference type="EMBL" id="UXUI01008303">
    <property type="protein sequence ID" value="VDD91137.1"/>
    <property type="molecule type" value="Genomic_DNA"/>
</dbReference>
<dbReference type="Pfam" id="PF01549">
    <property type="entry name" value="ShK"/>
    <property type="match status" value="1"/>
</dbReference>
<dbReference type="AlphaFoldDB" id="A0A0N4V7K8"/>
<dbReference type="Gene3D" id="1.10.10.1870">
    <property type="entry name" value="ShTK domain-like"/>
    <property type="match status" value="1"/>
</dbReference>
<dbReference type="OrthoDB" id="5863778at2759"/>
<keyword evidence="3" id="KW-1185">Reference proteome</keyword>
<evidence type="ECO:0000313" key="3">
    <source>
        <dbReference type="Proteomes" id="UP000274131"/>
    </source>
</evidence>
<evidence type="ECO:0000259" key="1">
    <source>
        <dbReference type="Pfam" id="PF01549"/>
    </source>
</evidence>
<name>A0A0N4V7K8_ENTVE</name>
<organism evidence="4">
    <name type="scientific">Enterobius vermicularis</name>
    <name type="common">Human pinworm</name>
    <dbReference type="NCBI Taxonomy" id="51028"/>
    <lineage>
        <taxon>Eukaryota</taxon>
        <taxon>Metazoa</taxon>
        <taxon>Ecdysozoa</taxon>
        <taxon>Nematoda</taxon>
        <taxon>Chromadorea</taxon>
        <taxon>Rhabditida</taxon>
        <taxon>Spirurina</taxon>
        <taxon>Oxyuridomorpha</taxon>
        <taxon>Oxyuroidea</taxon>
        <taxon>Oxyuridae</taxon>
        <taxon>Enterobius</taxon>
    </lineage>
</organism>
<evidence type="ECO:0000313" key="2">
    <source>
        <dbReference type="EMBL" id="VDD91137.1"/>
    </source>
</evidence>
<reference evidence="4" key="1">
    <citation type="submission" date="2017-02" db="UniProtKB">
        <authorList>
            <consortium name="WormBaseParasite"/>
        </authorList>
    </citation>
    <scope>IDENTIFICATION</scope>
</reference>
<gene>
    <name evidence="2" type="ORF">EVEC_LOCUS5888</name>
</gene>
<dbReference type="InterPro" id="IPR003582">
    <property type="entry name" value="ShKT_dom"/>
</dbReference>
<protein>
    <submittedName>
        <fullName evidence="4">ShKT domain-containing protein</fullName>
    </submittedName>
</protein>
<feature type="domain" description="ShKT" evidence="1">
    <location>
        <begin position="8"/>
        <end position="39"/>
    </location>
</feature>
<accession>A0A0N4V7K8</accession>
<evidence type="ECO:0000313" key="4">
    <source>
        <dbReference type="WBParaSite" id="EVEC_0000627701-mRNA-1"/>
    </source>
</evidence>
<dbReference type="WBParaSite" id="EVEC_0000627701-mRNA-1">
    <property type="protein sequence ID" value="EVEC_0000627701-mRNA-1"/>
    <property type="gene ID" value="EVEC_0000627701"/>
</dbReference>